<evidence type="ECO:0000313" key="7">
    <source>
        <dbReference type="EMBL" id="MFD1246742.1"/>
    </source>
</evidence>
<comment type="subcellular location">
    <subcellularLocation>
        <location evidence="1">Cell membrane</location>
        <topology evidence="1">Multi-pass membrane protein</topology>
    </subcellularLocation>
</comment>
<dbReference type="Proteomes" id="UP001597229">
    <property type="component" value="Unassembled WGS sequence"/>
</dbReference>
<feature type="transmembrane region" description="Helical" evidence="6">
    <location>
        <begin position="292"/>
        <end position="309"/>
    </location>
</feature>
<feature type="transmembrane region" description="Helical" evidence="6">
    <location>
        <begin position="228"/>
        <end position="254"/>
    </location>
</feature>
<feature type="transmembrane region" description="Helical" evidence="6">
    <location>
        <begin position="65"/>
        <end position="85"/>
    </location>
</feature>
<gene>
    <name evidence="7" type="ORF">ACFQ3F_02970</name>
</gene>
<reference evidence="8" key="1">
    <citation type="journal article" date="2019" name="Int. J. Syst. Evol. Microbiol.">
        <title>The Global Catalogue of Microorganisms (GCM) 10K type strain sequencing project: providing services to taxonomists for standard genome sequencing and annotation.</title>
        <authorList>
            <consortium name="The Broad Institute Genomics Platform"/>
            <consortium name="The Broad Institute Genome Sequencing Center for Infectious Disease"/>
            <person name="Wu L."/>
            <person name="Ma J."/>
        </authorList>
    </citation>
    <scope>NUCLEOTIDE SEQUENCE [LARGE SCALE GENOMIC DNA]</scope>
    <source>
        <strain evidence="8">CCUG 52478</strain>
    </source>
</reference>
<evidence type="ECO:0000256" key="4">
    <source>
        <dbReference type="ARBA" id="ARBA00022989"/>
    </source>
</evidence>
<dbReference type="InterPro" id="IPR001851">
    <property type="entry name" value="ABC_transp_permease"/>
</dbReference>
<keyword evidence="5 6" id="KW-0472">Membrane</keyword>
<feature type="transmembrane region" description="Helical" evidence="6">
    <location>
        <begin position="186"/>
        <end position="207"/>
    </location>
</feature>
<protein>
    <submittedName>
        <fullName evidence="7">ABC transporter permease</fullName>
    </submittedName>
</protein>
<organism evidence="7 8">
    <name type="scientific">Nocardioides ginsengisoli</name>
    <dbReference type="NCBI Taxonomy" id="363868"/>
    <lineage>
        <taxon>Bacteria</taxon>
        <taxon>Bacillati</taxon>
        <taxon>Actinomycetota</taxon>
        <taxon>Actinomycetes</taxon>
        <taxon>Propionibacteriales</taxon>
        <taxon>Nocardioidaceae</taxon>
        <taxon>Nocardioides</taxon>
    </lineage>
</organism>
<feature type="transmembrane region" description="Helical" evidence="6">
    <location>
        <begin position="117"/>
        <end position="139"/>
    </location>
</feature>
<keyword evidence="8" id="KW-1185">Reference proteome</keyword>
<feature type="transmembrane region" description="Helical" evidence="6">
    <location>
        <begin position="92"/>
        <end position="111"/>
    </location>
</feature>
<keyword evidence="4 6" id="KW-1133">Transmembrane helix</keyword>
<evidence type="ECO:0000256" key="5">
    <source>
        <dbReference type="ARBA" id="ARBA00023136"/>
    </source>
</evidence>
<feature type="transmembrane region" description="Helical" evidence="6">
    <location>
        <begin position="32"/>
        <end position="53"/>
    </location>
</feature>
<accession>A0ABW3VW16</accession>
<evidence type="ECO:0000256" key="2">
    <source>
        <dbReference type="ARBA" id="ARBA00022475"/>
    </source>
</evidence>
<comment type="caution">
    <text evidence="7">The sequence shown here is derived from an EMBL/GenBank/DDBJ whole genome shotgun (WGS) entry which is preliminary data.</text>
</comment>
<evidence type="ECO:0000256" key="1">
    <source>
        <dbReference type="ARBA" id="ARBA00004651"/>
    </source>
</evidence>
<evidence type="ECO:0000256" key="6">
    <source>
        <dbReference type="SAM" id="Phobius"/>
    </source>
</evidence>
<feature type="transmembrane region" description="Helical" evidence="6">
    <location>
        <begin position="146"/>
        <end position="166"/>
    </location>
</feature>
<sequence>MSTLSNPQADETTDLASSRAARVRRLRKPLRGYLEAYAFPGLLVVAFIFFSVWPETSAIFPTTANLQILLGSSTVVAITALGSLIPLVCNEWDLSVGASAALSSVFAAILLTDGKPAVLAVALAVGIGIAVGLVNALLVTRMGVNAVITTLGVSIIIAGIITLKTGGVTVAGSIPAGVTEFGTSTWLGIPRTVFALAIVAFIVYYLLEYTPYGRYLYALGSNRSAARLTGIPIKLIVGTTFVIAGALCGAAGMLQVARSGGANPHLADSLLLPALAAAFLSAAAIKPGRYNVGGALVAVYFLAVLNNGLNLAGAPDYVSSFVNGGALIVGVGVAARLGGRREA</sequence>
<dbReference type="EMBL" id="JBHTLX010000005">
    <property type="protein sequence ID" value="MFD1246742.1"/>
    <property type="molecule type" value="Genomic_DNA"/>
</dbReference>
<evidence type="ECO:0000313" key="8">
    <source>
        <dbReference type="Proteomes" id="UP001597229"/>
    </source>
</evidence>
<dbReference type="Pfam" id="PF02653">
    <property type="entry name" value="BPD_transp_2"/>
    <property type="match status" value="1"/>
</dbReference>
<name>A0ABW3VW16_9ACTN</name>
<keyword evidence="3 6" id="KW-0812">Transmembrane</keyword>
<evidence type="ECO:0000256" key="3">
    <source>
        <dbReference type="ARBA" id="ARBA00022692"/>
    </source>
</evidence>
<feature type="transmembrane region" description="Helical" evidence="6">
    <location>
        <begin position="266"/>
        <end position="285"/>
    </location>
</feature>
<dbReference type="RefSeq" id="WP_367917780.1">
    <property type="nucleotide sequence ID" value="NZ_BAABAC010000005.1"/>
</dbReference>
<feature type="transmembrane region" description="Helical" evidence="6">
    <location>
        <begin position="321"/>
        <end position="339"/>
    </location>
</feature>
<proteinExistence type="predicted"/>
<keyword evidence="2" id="KW-1003">Cell membrane</keyword>
<dbReference type="PANTHER" id="PTHR32196">
    <property type="entry name" value="ABC TRANSPORTER PERMEASE PROTEIN YPHD-RELATED-RELATED"/>
    <property type="match status" value="1"/>
</dbReference>
<dbReference type="CDD" id="cd06579">
    <property type="entry name" value="TM_PBP1_transp_AraH_like"/>
    <property type="match status" value="1"/>
</dbReference>